<protein>
    <submittedName>
        <fullName evidence="1">Uncharacterized protein</fullName>
    </submittedName>
</protein>
<keyword evidence="2" id="KW-1185">Reference proteome</keyword>
<evidence type="ECO:0000313" key="1">
    <source>
        <dbReference type="EMBL" id="KAH3697558.1"/>
    </source>
</evidence>
<dbReference type="Proteomes" id="UP000828390">
    <property type="component" value="Unassembled WGS sequence"/>
</dbReference>
<proteinExistence type="predicted"/>
<gene>
    <name evidence="1" type="ORF">DPMN_085061</name>
</gene>
<dbReference type="EMBL" id="JAIWYP010000016">
    <property type="protein sequence ID" value="KAH3697558.1"/>
    <property type="molecule type" value="Genomic_DNA"/>
</dbReference>
<sequence length="57" mass="6575">MQKEKTSPLHYLKDANGLSNLWKVKDNPMGDIVNGYDAYGFYLNISVGSLQFLCYQW</sequence>
<name>A0A9D3YBP6_DREPO</name>
<comment type="caution">
    <text evidence="1">The sequence shown here is derived from an EMBL/GenBank/DDBJ whole genome shotgun (WGS) entry which is preliminary data.</text>
</comment>
<reference evidence="1" key="1">
    <citation type="journal article" date="2019" name="bioRxiv">
        <title>The Genome of the Zebra Mussel, Dreissena polymorpha: A Resource for Invasive Species Research.</title>
        <authorList>
            <person name="McCartney M.A."/>
            <person name="Auch B."/>
            <person name="Kono T."/>
            <person name="Mallez S."/>
            <person name="Zhang Y."/>
            <person name="Obille A."/>
            <person name="Becker A."/>
            <person name="Abrahante J.E."/>
            <person name="Garbe J."/>
            <person name="Badalamenti J.P."/>
            <person name="Herman A."/>
            <person name="Mangelson H."/>
            <person name="Liachko I."/>
            <person name="Sullivan S."/>
            <person name="Sone E.D."/>
            <person name="Koren S."/>
            <person name="Silverstein K.A.T."/>
            <person name="Beckman K.B."/>
            <person name="Gohl D.M."/>
        </authorList>
    </citation>
    <scope>NUCLEOTIDE SEQUENCE</scope>
    <source>
        <strain evidence="1">Duluth1</strain>
        <tissue evidence="1">Whole animal</tissue>
    </source>
</reference>
<dbReference type="AlphaFoldDB" id="A0A9D3YBP6"/>
<reference evidence="1" key="2">
    <citation type="submission" date="2020-11" db="EMBL/GenBank/DDBJ databases">
        <authorList>
            <person name="McCartney M.A."/>
            <person name="Auch B."/>
            <person name="Kono T."/>
            <person name="Mallez S."/>
            <person name="Becker A."/>
            <person name="Gohl D.M."/>
            <person name="Silverstein K.A.T."/>
            <person name="Koren S."/>
            <person name="Bechman K.B."/>
            <person name="Herman A."/>
            <person name="Abrahante J.E."/>
            <person name="Garbe J."/>
        </authorList>
    </citation>
    <scope>NUCLEOTIDE SEQUENCE</scope>
    <source>
        <strain evidence="1">Duluth1</strain>
        <tissue evidence="1">Whole animal</tissue>
    </source>
</reference>
<organism evidence="1 2">
    <name type="scientific">Dreissena polymorpha</name>
    <name type="common">Zebra mussel</name>
    <name type="synonym">Mytilus polymorpha</name>
    <dbReference type="NCBI Taxonomy" id="45954"/>
    <lineage>
        <taxon>Eukaryota</taxon>
        <taxon>Metazoa</taxon>
        <taxon>Spiralia</taxon>
        <taxon>Lophotrochozoa</taxon>
        <taxon>Mollusca</taxon>
        <taxon>Bivalvia</taxon>
        <taxon>Autobranchia</taxon>
        <taxon>Heteroconchia</taxon>
        <taxon>Euheterodonta</taxon>
        <taxon>Imparidentia</taxon>
        <taxon>Neoheterodontei</taxon>
        <taxon>Myida</taxon>
        <taxon>Dreissenoidea</taxon>
        <taxon>Dreissenidae</taxon>
        <taxon>Dreissena</taxon>
    </lineage>
</organism>
<accession>A0A9D3YBP6</accession>
<evidence type="ECO:0000313" key="2">
    <source>
        <dbReference type="Proteomes" id="UP000828390"/>
    </source>
</evidence>